<evidence type="ECO:0000313" key="2">
    <source>
        <dbReference type="EMBL" id="GAW02717.1"/>
    </source>
</evidence>
<dbReference type="AlphaFoldDB" id="A0A1Q3E624"/>
<keyword evidence="3" id="KW-1185">Reference proteome</keyword>
<reference evidence="2 3" key="2">
    <citation type="submission" date="2017-02" db="EMBL/GenBank/DDBJ databases">
        <title>A genome survey and senescence transcriptome analysis in Lentinula edodes.</title>
        <authorList>
            <person name="Sakamoto Y."/>
            <person name="Nakade K."/>
            <person name="Sato S."/>
            <person name="Yoshida Y."/>
            <person name="Miyazaki K."/>
            <person name="Natsume S."/>
            <person name="Konno N."/>
        </authorList>
    </citation>
    <scope>NUCLEOTIDE SEQUENCE [LARGE SCALE GENOMIC DNA]</scope>
    <source>
        <strain evidence="2 3">NBRC 111202</strain>
    </source>
</reference>
<dbReference type="Proteomes" id="UP000188533">
    <property type="component" value="Unassembled WGS sequence"/>
</dbReference>
<comment type="caution">
    <text evidence="2">The sequence shown here is derived from an EMBL/GenBank/DDBJ whole genome shotgun (WGS) entry which is preliminary data.</text>
</comment>
<feature type="chain" id="PRO_5013202061" evidence="1">
    <location>
        <begin position="28"/>
        <end position="272"/>
    </location>
</feature>
<dbReference type="EMBL" id="BDGU01000112">
    <property type="protein sequence ID" value="GAW02717.1"/>
    <property type="molecule type" value="Genomic_DNA"/>
</dbReference>
<organism evidence="2 3">
    <name type="scientific">Lentinula edodes</name>
    <name type="common">Shiitake mushroom</name>
    <name type="synonym">Lentinus edodes</name>
    <dbReference type="NCBI Taxonomy" id="5353"/>
    <lineage>
        <taxon>Eukaryota</taxon>
        <taxon>Fungi</taxon>
        <taxon>Dikarya</taxon>
        <taxon>Basidiomycota</taxon>
        <taxon>Agaricomycotina</taxon>
        <taxon>Agaricomycetes</taxon>
        <taxon>Agaricomycetidae</taxon>
        <taxon>Agaricales</taxon>
        <taxon>Marasmiineae</taxon>
        <taxon>Omphalotaceae</taxon>
        <taxon>Lentinula</taxon>
    </lineage>
</organism>
<evidence type="ECO:0000313" key="3">
    <source>
        <dbReference type="Proteomes" id="UP000188533"/>
    </source>
</evidence>
<protein>
    <submittedName>
        <fullName evidence="2">Tnfr ngfr cysteine-rich region family protein</fullName>
    </submittedName>
</protein>
<gene>
    <name evidence="2" type="ORF">LENED_004385</name>
</gene>
<accession>A0A1Q3E624</accession>
<feature type="signal peptide" evidence="1">
    <location>
        <begin position="1"/>
        <end position="27"/>
    </location>
</feature>
<evidence type="ECO:0000256" key="1">
    <source>
        <dbReference type="SAM" id="SignalP"/>
    </source>
</evidence>
<sequence>MLELSLLPIGSIFLRLALFSTFHAATAATSSTPTVVCVAGQCLEGFSNTTLGMTISASGAQTSALLLPGQYTTTTDPELLHGLLTSSSPLLSPSTGFNSSSVSLPLTVALEPGLAIYSNSLYGGSAGFSSLPTSPVGNSSTSLSAQSLALSSNIWAAINVGSTNRVVFWDSVPDFSQLAVSGSLSLVDMQSSACEPACSSNGLIADNNKKECDTCGAKCTSCGISGFTTASTVNQLQCTGCLPGQHYLFRLRLFLFHLRRLIHILFNLRQRL</sequence>
<keyword evidence="1" id="KW-0732">Signal</keyword>
<dbReference type="STRING" id="5353.A0A1Q3E624"/>
<proteinExistence type="predicted"/>
<reference evidence="2 3" key="1">
    <citation type="submission" date="2016-08" db="EMBL/GenBank/DDBJ databases">
        <authorList>
            <consortium name="Lentinula edodes genome sequencing consortium"/>
            <person name="Sakamoto Y."/>
            <person name="Nakade K."/>
            <person name="Sato S."/>
            <person name="Yoshida Y."/>
            <person name="Miyazaki K."/>
            <person name="Natsume S."/>
            <person name="Konno N."/>
        </authorList>
    </citation>
    <scope>NUCLEOTIDE SEQUENCE [LARGE SCALE GENOMIC DNA]</scope>
    <source>
        <strain evidence="2 3">NBRC 111202</strain>
    </source>
</reference>
<name>A0A1Q3E624_LENED</name>